<evidence type="ECO:0000313" key="3">
    <source>
        <dbReference type="Proteomes" id="UP000518266"/>
    </source>
</evidence>
<gene>
    <name evidence="2" type="ORF">F7725_023558</name>
</gene>
<feature type="region of interest" description="Disordered" evidence="1">
    <location>
        <begin position="540"/>
        <end position="595"/>
    </location>
</feature>
<comment type="caution">
    <text evidence="2">The sequence shown here is derived from an EMBL/GenBank/DDBJ whole genome shotgun (WGS) entry which is preliminary data.</text>
</comment>
<dbReference type="AlphaFoldDB" id="A0A7J5XYK8"/>
<feature type="compositionally biased region" description="Basic and acidic residues" evidence="1">
    <location>
        <begin position="225"/>
        <end position="237"/>
    </location>
</feature>
<feature type="compositionally biased region" description="Polar residues" evidence="1">
    <location>
        <begin position="250"/>
        <end position="279"/>
    </location>
</feature>
<keyword evidence="3" id="KW-1185">Reference proteome</keyword>
<sequence length="595" mass="62679">MDPYCPPPHETPSGVESLFHQVVAHGPLLPPPHMKPPQVPVADPLHLEPVPEVVVPAAAELDLRHVERPLHEAAARRVRVLVELDAVLQALGQRQVDGELHEEAEQRGEQHEHVEAAAQQQVGLQHGLPLGELDGVQRVVAHFAPEGADSAGQQPHQDQQVGNQQLHLEEEAQAEDEDPTMTESQLNFTGMNGMATPAETHREHGKKFSLQNSVIPQVRDHRRSRVQDHRRSRVQDHRRSRVRTTGGLESRTTGGLESRTTGGLESRTTGGLESRTTGVWSPGPQGGSGVRTTHKSVSCLQVRPGSRPFESEAAESESPEAGSGSDFCCRVWYLVWDLVCRTGRGAAGVLLPRVFGPGLGAGSGVESGWDLDGADVVVWLGFQIKMGVLGGLGLFLDFRSRFGWRPGLGCRFHFGRFGLWGDVGLRGRGGAQVGVWLPVWGRVSFVGTGPVRSGVCWWFGDVGGPSLVPLAVEKVEQVLGFGCSEVSLQLLRLLGPVSQVHEGGGLHEHCAGLLSLRDPGAATSDTTLIMGGGTGLGKGAVSEGGGLETDGEGLQTGGAGLKTGGGGLASNGAGPNTDGGGLASKGEGFKTAGGA</sequence>
<feature type="compositionally biased region" description="Basic and acidic residues" evidence="1">
    <location>
        <begin position="98"/>
        <end position="115"/>
    </location>
</feature>
<feature type="compositionally biased region" description="Polar residues" evidence="1">
    <location>
        <begin position="181"/>
        <end position="190"/>
    </location>
</feature>
<name>A0A7J5XYK8_DISMA</name>
<evidence type="ECO:0000256" key="1">
    <source>
        <dbReference type="SAM" id="MobiDB-lite"/>
    </source>
</evidence>
<organism evidence="2 3">
    <name type="scientific">Dissostichus mawsoni</name>
    <name type="common">Antarctic cod</name>
    <dbReference type="NCBI Taxonomy" id="36200"/>
    <lineage>
        <taxon>Eukaryota</taxon>
        <taxon>Metazoa</taxon>
        <taxon>Chordata</taxon>
        <taxon>Craniata</taxon>
        <taxon>Vertebrata</taxon>
        <taxon>Euteleostomi</taxon>
        <taxon>Actinopterygii</taxon>
        <taxon>Neopterygii</taxon>
        <taxon>Teleostei</taxon>
        <taxon>Neoteleostei</taxon>
        <taxon>Acanthomorphata</taxon>
        <taxon>Eupercaria</taxon>
        <taxon>Perciformes</taxon>
        <taxon>Notothenioidei</taxon>
        <taxon>Nototheniidae</taxon>
        <taxon>Dissostichus</taxon>
    </lineage>
</organism>
<proteinExistence type="predicted"/>
<feature type="region of interest" description="Disordered" evidence="1">
    <location>
        <begin position="172"/>
        <end position="323"/>
    </location>
</feature>
<feature type="compositionally biased region" description="Gly residues" evidence="1">
    <location>
        <begin position="540"/>
        <end position="569"/>
    </location>
</feature>
<feature type="region of interest" description="Disordered" evidence="1">
    <location>
        <begin position="98"/>
        <end position="119"/>
    </location>
</feature>
<dbReference type="EMBL" id="JAAKFY010000019">
    <property type="protein sequence ID" value="KAF3841607.1"/>
    <property type="molecule type" value="Genomic_DNA"/>
</dbReference>
<accession>A0A7J5XYK8</accession>
<reference evidence="2 3" key="1">
    <citation type="submission" date="2020-03" db="EMBL/GenBank/DDBJ databases">
        <title>Dissostichus mawsoni Genome sequencing and assembly.</title>
        <authorList>
            <person name="Park H."/>
        </authorList>
    </citation>
    <scope>NUCLEOTIDE SEQUENCE [LARGE SCALE GENOMIC DNA]</scope>
    <source>
        <strain evidence="2">DM0001</strain>
        <tissue evidence="2">Muscle</tissue>
    </source>
</reference>
<evidence type="ECO:0000313" key="2">
    <source>
        <dbReference type="EMBL" id="KAF3841607.1"/>
    </source>
</evidence>
<dbReference type="Proteomes" id="UP000518266">
    <property type="component" value="Unassembled WGS sequence"/>
</dbReference>
<protein>
    <submittedName>
        <fullName evidence="2">Uncharacterized protein</fullName>
    </submittedName>
</protein>